<dbReference type="CDD" id="cd07984">
    <property type="entry name" value="LPLAT_LABLAT-like"/>
    <property type="match status" value="1"/>
</dbReference>
<protein>
    <submittedName>
        <fullName evidence="7">Bacterial lipid A biosynthesis acyltransferase family protein</fullName>
    </submittedName>
</protein>
<comment type="subcellular location">
    <subcellularLocation>
        <location evidence="1">Cell inner membrane</location>
    </subcellularLocation>
</comment>
<evidence type="ECO:0000313" key="8">
    <source>
        <dbReference type="Proteomes" id="UP000029558"/>
    </source>
</evidence>
<evidence type="ECO:0000256" key="1">
    <source>
        <dbReference type="ARBA" id="ARBA00004533"/>
    </source>
</evidence>
<organism evidence="7 8">
    <name type="scientific">Piscirickettsia salmonis</name>
    <dbReference type="NCBI Taxonomy" id="1238"/>
    <lineage>
        <taxon>Bacteria</taxon>
        <taxon>Pseudomonadati</taxon>
        <taxon>Pseudomonadota</taxon>
        <taxon>Gammaproteobacteria</taxon>
        <taxon>Thiotrichales</taxon>
        <taxon>Piscirickettsiaceae</taxon>
        <taxon>Piscirickettsia</taxon>
    </lineage>
</organism>
<dbReference type="GO" id="GO:0009247">
    <property type="term" value="P:glycolipid biosynthetic process"/>
    <property type="evidence" value="ECO:0007669"/>
    <property type="project" value="UniProtKB-ARBA"/>
</dbReference>
<evidence type="ECO:0000256" key="4">
    <source>
        <dbReference type="ARBA" id="ARBA00022679"/>
    </source>
</evidence>
<gene>
    <name evidence="7" type="ORF">KU39_829</name>
</gene>
<dbReference type="RefSeq" id="WP_017377308.1">
    <property type="nucleotide sequence ID" value="NZ_CP012508.1"/>
</dbReference>
<evidence type="ECO:0000256" key="5">
    <source>
        <dbReference type="ARBA" id="ARBA00023136"/>
    </source>
</evidence>
<keyword evidence="5" id="KW-0472">Membrane</keyword>
<dbReference type="OrthoDB" id="9803456at2"/>
<evidence type="ECO:0000256" key="3">
    <source>
        <dbReference type="ARBA" id="ARBA00022519"/>
    </source>
</evidence>
<dbReference type="Proteomes" id="UP000029558">
    <property type="component" value="Chromosome"/>
</dbReference>
<dbReference type="InterPro" id="IPR004960">
    <property type="entry name" value="LipA_acyltrans"/>
</dbReference>
<keyword evidence="2" id="KW-1003">Cell membrane</keyword>
<name>A0A1L6TH75_PISSA</name>
<dbReference type="Pfam" id="PF03279">
    <property type="entry name" value="Lip_A_acyltrans"/>
    <property type="match status" value="1"/>
</dbReference>
<dbReference type="GO" id="GO:0005886">
    <property type="term" value="C:plasma membrane"/>
    <property type="evidence" value="ECO:0007669"/>
    <property type="project" value="UniProtKB-SubCell"/>
</dbReference>
<dbReference type="PANTHER" id="PTHR30606">
    <property type="entry name" value="LIPID A BIOSYNTHESIS LAUROYL ACYLTRANSFERASE"/>
    <property type="match status" value="1"/>
</dbReference>
<reference evidence="7 8" key="1">
    <citation type="journal article" date="2014" name="Genome Announc.">
        <title>Comparative Genome Analysis of Two Isolates of the Fish Pathogen Piscirickettsia salmonis from Different Hosts Reveals Major Differences in Virulence-Associated Secretion Systems.</title>
        <authorList>
            <person name="Bohle H."/>
            <person name="Henriquez P."/>
            <person name="Grothusen H."/>
            <person name="Navas E."/>
            <person name="Sandoval A."/>
            <person name="Bustamante F."/>
            <person name="Bustos P."/>
            <person name="Mancilla M."/>
        </authorList>
    </citation>
    <scope>NUCLEOTIDE SEQUENCE [LARGE SCALE GENOMIC DNA]</scope>
    <source>
        <strain evidence="8">B1-32597</strain>
    </source>
</reference>
<keyword evidence="3" id="KW-0997">Cell inner membrane</keyword>
<evidence type="ECO:0000313" key="7">
    <source>
        <dbReference type="EMBL" id="ALB22012.1"/>
    </source>
</evidence>
<proteinExistence type="predicted"/>
<dbReference type="PANTHER" id="PTHR30606:SF9">
    <property type="entry name" value="LIPID A BIOSYNTHESIS LAUROYLTRANSFERASE"/>
    <property type="match status" value="1"/>
</dbReference>
<keyword evidence="6 7" id="KW-0012">Acyltransferase</keyword>
<accession>A0A1L6TH75</accession>
<keyword evidence="4" id="KW-0808">Transferase</keyword>
<evidence type="ECO:0000256" key="6">
    <source>
        <dbReference type="ARBA" id="ARBA00023315"/>
    </source>
</evidence>
<evidence type="ECO:0000256" key="2">
    <source>
        <dbReference type="ARBA" id="ARBA00022475"/>
    </source>
</evidence>
<dbReference type="PIRSF" id="PIRSF026649">
    <property type="entry name" value="MsbB"/>
    <property type="match status" value="1"/>
</dbReference>
<dbReference type="AlphaFoldDB" id="A0A1L6TH75"/>
<dbReference type="EMBL" id="CP012508">
    <property type="protein sequence ID" value="ALB22012.1"/>
    <property type="molecule type" value="Genomic_DNA"/>
</dbReference>
<dbReference type="GO" id="GO:0016746">
    <property type="term" value="F:acyltransferase activity"/>
    <property type="evidence" value="ECO:0007669"/>
    <property type="project" value="UniProtKB-KW"/>
</dbReference>
<sequence length="294" mass="34104">MAFKRLLWRAGLNCARLFARLPYDVQMDVGRWLGRASLSFVKRRRQITEANLRYCFPELNEEELQHRLVLAFESAGMGVAETIIAWFRPKLDTNLCQIEGLEYLEAALNQNKGALILGAHMTCLEIIGRFFAKAQAYRLLYRKHENQSFEALMSQARGEYVDELIDRIDVRKVVRSLKGNWPIWYAPDQDFGIGNALFTPFFGVQTATTVATSRLVKMSGCQIVPVSFYRLPHAQGYKIKFYPVWQSFPGDSDEKDCLRINQFIESVILNAPEQYLWQHRRFKTRPQGEDSLYD</sequence>